<gene>
    <name evidence="1" type="ORF">I4Q42_25755</name>
</gene>
<proteinExistence type="predicted"/>
<name>A0ABS0T5C9_9CAUL</name>
<evidence type="ECO:0000313" key="2">
    <source>
        <dbReference type="Proteomes" id="UP000639859"/>
    </source>
</evidence>
<accession>A0ABS0T5C9</accession>
<reference evidence="1 2" key="1">
    <citation type="submission" date="2020-11" db="EMBL/GenBank/DDBJ databases">
        <title>genome sequence of strain KACC 18849.</title>
        <authorList>
            <person name="Gao J."/>
            <person name="Zhang X."/>
        </authorList>
    </citation>
    <scope>NUCLEOTIDE SEQUENCE [LARGE SCALE GENOMIC DNA]</scope>
    <source>
        <strain evidence="1 2">KACC 18849</strain>
    </source>
</reference>
<sequence length="62" mass="6474">MTALPLSHFQALTPEATRMFQEAGEASVVVARQLAANAAAVAAIAERLRSQPPRAVVTCARG</sequence>
<dbReference type="EMBL" id="JADWOX010000042">
    <property type="protein sequence ID" value="MBI1687085.1"/>
    <property type="molecule type" value="Genomic_DNA"/>
</dbReference>
<organism evidence="1 2">
    <name type="scientific">Caulobacter hibisci</name>
    <dbReference type="NCBI Taxonomy" id="2035993"/>
    <lineage>
        <taxon>Bacteria</taxon>
        <taxon>Pseudomonadati</taxon>
        <taxon>Pseudomonadota</taxon>
        <taxon>Alphaproteobacteria</taxon>
        <taxon>Caulobacterales</taxon>
        <taxon>Caulobacteraceae</taxon>
        <taxon>Caulobacter</taxon>
    </lineage>
</organism>
<keyword evidence="2" id="KW-1185">Reference proteome</keyword>
<comment type="caution">
    <text evidence="1">The sequence shown here is derived from an EMBL/GenBank/DDBJ whole genome shotgun (WGS) entry which is preliminary data.</text>
</comment>
<dbReference type="Proteomes" id="UP000639859">
    <property type="component" value="Unassembled WGS sequence"/>
</dbReference>
<protein>
    <submittedName>
        <fullName evidence="1">Iron dicitrate transport regulator FecR</fullName>
    </submittedName>
</protein>
<feature type="non-terminal residue" evidence="1">
    <location>
        <position position="62"/>
    </location>
</feature>
<evidence type="ECO:0000313" key="1">
    <source>
        <dbReference type="EMBL" id="MBI1687085.1"/>
    </source>
</evidence>